<dbReference type="AlphaFoldDB" id="A0A2A5SSH4"/>
<dbReference type="Proteomes" id="UP000218711">
    <property type="component" value="Unassembled WGS sequence"/>
</dbReference>
<comment type="caution">
    <text evidence="2">The sequence shown here is derived from an EMBL/GenBank/DDBJ whole genome shotgun (WGS) entry which is preliminary data.</text>
</comment>
<evidence type="ECO:0008006" key="4">
    <source>
        <dbReference type="Google" id="ProtNLM"/>
    </source>
</evidence>
<proteinExistence type="predicted"/>
<organism evidence="2 3">
    <name type="scientific">Lactococcus cremoris subsp. tructae</name>
    <dbReference type="NCBI Taxonomy" id="542833"/>
    <lineage>
        <taxon>Bacteria</taxon>
        <taxon>Bacillati</taxon>
        <taxon>Bacillota</taxon>
        <taxon>Bacilli</taxon>
        <taxon>Lactobacillales</taxon>
        <taxon>Streptococcaceae</taxon>
        <taxon>Lactococcus</taxon>
    </lineage>
</organism>
<accession>A0A2A5SSH4</accession>
<keyword evidence="1" id="KW-1133">Transmembrane helix</keyword>
<reference evidence="2 3" key="1">
    <citation type="submission" date="2014-12" db="EMBL/GenBank/DDBJ databases">
        <title>Draft genome sequences of 10 type strains of Lactococcus.</title>
        <authorList>
            <person name="Sun Z."/>
            <person name="Zhong Z."/>
            <person name="Liu W."/>
            <person name="Zhang W."/>
            <person name="Zhang H."/>
        </authorList>
    </citation>
    <scope>NUCLEOTIDE SEQUENCE [LARGE SCALE GENOMIC DNA]</scope>
    <source>
        <strain evidence="2 3">DSM 21502</strain>
    </source>
</reference>
<name>A0A2A5SSH4_LACLC</name>
<feature type="transmembrane region" description="Helical" evidence="1">
    <location>
        <begin position="566"/>
        <end position="587"/>
    </location>
</feature>
<sequence>MVSHVKSEEKSSKNYSFEVTVTNQGIPLKEHSIEYENIQNAYENLRKGIIPNNLKESSLWNSLVSEQQPYIDLGNDLQLGEGIIHTRSEAEQIIKVLFETNFDVLQYLNNSEEQYNSNSINNMSKLVSPENKAILETNHQGIGRGQGPKGLTAIIESGNIVSFVNVSKNKTSFSVDISQATNAINLEFLGIKKSTGVKSKLYVVENKQEVKYKITVSKDILMNSGNELRILTPPNISLSLEASSVPLSVNSILPEVIPADYYSNLELTYGNFKASQEKLVEEVGENLKYNWSNVYSFSLPESEESIEITGTLSINPQVETNNNFLLSDASSFNLPIQLYSFNQKGESYTKKPSTFKVSAQIINNNSHNLFSINSPELTTAGINFITADSEKKEIVQGSQYVLGKKVQNKYYIYSPSGWSEVAEKDLFNINPTDYMVMSGGFLYNFGSPNGIPLSIDSKNWNKNFKKITQINQSIIEIRGLAMGEQYFMMQVSSPKGYPKNNNLDYFKAYNNGKKIASLTSNSIGFAKKQLYELNGSIPGYKAGEMEYNLLSVSEKSEKEMNIMNVIIFPVLLLILGIILVVALLLIVF</sequence>
<gene>
    <name evidence="2" type="ORF">RU92_GL002233</name>
</gene>
<dbReference type="EMBL" id="JXKC01000006">
    <property type="protein sequence ID" value="PCS18127.1"/>
    <property type="molecule type" value="Genomic_DNA"/>
</dbReference>
<evidence type="ECO:0000313" key="3">
    <source>
        <dbReference type="Proteomes" id="UP000218711"/>
    </source>
</evidence>
<keyword evidence="1" id="KW-0812">Transmembrane</keyword>
<evidence type="ECO:0000256" key="1">
    <source>
        <dbReference type="SAM" id="Phobius"/>
    </source>
</evidence>
<protein>
    <recommendedName>
        <fullName evidence="4">Surface protein</fullName>
    </recommendedName>
</protein>
<evidence type="ECO:0000313" key="2">
    <source>
        <dbReference type="EMBL" id="PCS18127.1"/>
    </source>
</evidence>
<keyword evidence="1" id="KW-0472">Membrane</keyword>